<evidence type="ECO:0000256" key="1">
    <source>
        <dbReference type="SAM" id="MobiDB-lite"/>
    </source>
</evidence>
<evidence type="ECO:0000313" key="2">
    <source>
        <dbReference type="EMBL" id="CAH2053394.1"/>
    </source>
</evidence>
<dbReference type="Proteomes" id="UP000836841">
    <property type="component" value="Chromosome 3"/>
</dbReference>
<gene>
    <name evidence="2" type="ORF">TAV2_LOCUS10258</name>
</gene>
<keyword evidence="3" id="KW-1185">Reference proteome</keyword>
<feature type="non-terminal residue" evidence="2">
    <location>
        <position position="1"/>
    </location>
</feature>
<protein>
    <submittedName>
        <fullName evidence="2">Uncharacterized protein</fullName>
    </submittedName>
</protein>
<dbReference type="EMBL" id="OU466859">
    <property type="protein sequence ID" value="CAH2053394.1"/>
    <property type="molecule type" value="Genomic_DNA"/>
</dbReference>
<accession>A0AAU9RY57</accession>
<reference evidence="2 3" key="1">
    <citation type="submission" date="2022-03" db="EMBL/GenBank/DDBJ databases">
        <authorList>
            <person name="Nunn A."/>
            <person name="Chopra R."/>
            <person name="Nunn A."/>
            <person name="Contreras Garrido A."/>
        </authorList>
    </citation>
    <scope>NUCLEOTIDE SEQUENCE [LARGE SCALE GENOMIC DNA]</scope>
</reference>
<name>A0AAU9RY57_THLAR</name>
<feature type="region of interest" description="Disordered" evidence="1">
    <location>
        <begin position="1"/>
        <end position="20"/>
    </location>
</feature>
<organism evidence="2 3">
    <name type="scientific">Thlaspi arvense</name>
    <name type="common">Field penny-cress</name>
    <dbReference type="NCBI Taxonomy" id="13288"/>
    <lineage>
        <taxon>Eukaryota</taxon>
        <taxon>Viridiplantae</taxon>
        <taxon>Streptophyta</taxon>
        <taxon>Embryophyta</taxon>
        <taxon>Tracheophyta</taxon>
        <taxon>Spermatophyta</taxon>
        <taxon>Magnoliopsida</taxon>
        <taxon>eudicotyledons</taxon>
        <taxon>Gunneridae</taxon>
        <taxon>Pentapetalae</taxon>
        <taxon>rosids</taxon>
        <taxon>malvids</taxon>
        <taxon>Brassicales</taxon>
        <taxon>Brassicaceae</taxon>
        <taxon>Thlaspideae</taxon>
        <taxon>Thlaspi</taxon>
    </lineage>
</organism>
<proteinExistence type="predicted"/>
<evidence type="ECO:0000313" key="3">
    <source>
        <dbReference type="Proteomes" id="UP000836841"/>
    </source>
</evidence>
<dbReference type="AlphaFoldDB" id="A0AAU9RY57"/>
<sequence>PSTDPQELKPPPLAQLQTTSQERQTKILTAMRNPLSFLLSPPISLCYRVLLPLRLWNTDRACDDDLKQNFKEELDIKRYVYYFRSGTQEN</sequence>